<proteinExistence type="inferred from homology"/>
<dbReference type="SUPFAM" id="SSF46561">
    <property type="entry name" value="Ribosomal protein L29 (L29p)"/>
    <property type="match status" value="1"/>
</dbReference>
<evidence type="ECO:0000256" key="4">
    <source>
        <dbReference type="ARBA" id="ARBA00035204"/>
    </source>
</evidence>
<dbReference type="InterPro" id="IPR045059">
    <property type="entry name" value="Ribosomal_uL29_euk"/>
</dbReference>
<dbReference type="InterPro" id="IPR001854">
    <property type="entry name" value="Ribosomal_uL29"/>
</dbReference>
<evidence type="ECO:0000256" key="3">
    <source>
        <dbReference type="ARBA" id="ARBA00023274"/>
    </source>
</evidence>
<dbReference type="PANTHER" id="PTHR45722:SF2">
    <property type="entry name" value="LARGE RIBOSOMAL SUBUNIT PROTEIN UL29-RELATED"/>
    <property type="match status" value="1"/>
</dbReference>
<dbReference type="GO" id="GO:0022625">
    <property type="term" value="C:cytosolic large ribosomal subunit"/>
    <property type="evidence" value="ECO:0007669"/>
    <property type="project" value="InterPro"/>
</dbReference>
<dbReference type="Proteomes" id="UP001347796">
    <property type="component" value="Unassembled WGS sequence"/>
</dbReference>
<evidence type="ECO:0000256" key="1">
    <source>
        <dbReference type="ARBA" id="ARBA00009254"/>
    </source>
</evidence>
<dbReference type="Pfam" id="PF00831">
    <property type="entry name" value="Ribosomal_L29"/>
    <property type="match status" value="1"/>
</dbReference>
<dbReference type="GO" id="GO:0003735">
    <property type="term" value="F:structural constituent of ribosome"/>
    <property type="evidence" value="ECO:0007669"/>
    <property type="project" value="InterPro"/>
</dbReference>
<comment type="similarity">
    <text evidence="1">Belongs to the universal ribosomal protein uL29 family.</text>
</comment>
<dbReference type="Gene3D" id="6.10.250.3450">
    <property type="match status" value="1"/>
</dbReference>
<dbReference type="Gene3D" id="1.10.287.310">
    <property type="match status" value="1"/>
</dbReference>
<keyword evidence="7" id="KW-1185">Reference proteome</keyword>
<dbReference type="GO" id="GO:0006412">
    <property type="term" value="P:translation"/>
    <property type="evidence" value="ECO:0007669"/>
    <property type="project" value="InterPro"/>
</dbReference>
<gene>
    <name evidence="6" type="ORF">SNE40_000248</name>
</gene>
<keyword evidence="3" id="KW-0687">Ribonucleoprotein</keyword>
<evidence type="ECO:0000256" key="2">
    <source>
        <dbReference type="ARBA" id="ARBA00022980"/>
    </source>
</evidence>
<accession>A0AAN8Q9S3</accession>
<dbReference type="FunFam" id="1.10.287.310:FF:000002">
    <property type="entry name" value="60S ribosomal protein L35"/>
    <property type="match status" value="1"/>
</dbReference>
<dbReference type="GO" id="GO:0003729">
    <property type="term" value="F:mRNA binding"/>
    <property type="evidence" value="ECO:0007669"/>
    <property type="project" value="TreeGrafter"/>
</dbReference>
<dbReference type="PANTHER" id="PTHR45722">
    <property type="entry name" value="60S RIBOSOMAL PROTEIN L35"/>
    <property type="match status" value="1"/>
</dbReference>
<protein>
    <recommendedName>
        <fullName evidence="4">Large ribosomal subunit protein uL29</fullName>
    </recommendedName>
    <alternativeName>
        <fullName evidence="5">60S ribosomal protein L35</fullName>
    </alternativeName>
</protein>
<dbReference type="AlphaFoldDB" id="A0AAN8Q9S3"/>
<organism evidence="6 7">
    <name type="scientific">Patella caerulea</name>
    <name type="common">Rayed Mediterranean limpet</name>
    <dbReference type="NCBI Taxonomy" id="87958"/>
    <lineage>
        <taxon>Eukaryota</taxon>
        <taxon>Metazoa</taxon>
        <taxon>Spiralia</taxon>
        <taxon>Lophotrochozoa</taxon>
        <taxon>Mollusca</taxon>
        <taxon>Gastropoda</taxon>
        <taxon>Patellogastropoda</taxon>
        <taxon>Patelloidea</taxon>
        <taxon>Patellidae</taxon>
        <taxon>Patella</taxon>
    </lineage>
</organism>
<dbReference type="EMBL" id="JAZGQO010000001">
    <property type="protein sequence ID" value="KAK6194650.1"/>
    <property type="molecule type" value="Genomic_DNA"/>
</dbReference>
<dbReference type="InterPro" id="IPR036049">
    <property type="entry name" value="Ribosomal_uL29_sf"/>
</dbReference>
<dbReference type="HAMAP" id="MF_00374">
    <property type="entry name" value="Ribosomal_uL29"/>
    <property type="match status" value="1"/>
</dbReference>
<dbReference type="NCBIfam" id="TIGR00012">
    <property type="entry name" value="L29"/>
    <property type="match status" value="1"/>
</dbReference>
<comment type="caution">
    <text evidence="6">The sequence shown here is derived from an EMBL/GenBank/DDBJ whole genome shotgun (WGS) entry which is preliminary data.</text>
</comment>
<reference evidence="6 7" key="1">
    <citation type="submission" date="2024-01" db="EMBL/GenBank/DDBJ databases">
        <title>The genome of the rayed Mediterranean limpet Patella caerulea (Linnaeus, 1758).</title>
        <authorList>
            <person name="Anh-Thu Weber A."/>
            <person name="Halstead-Nussloch G."/>
        </authorList>
    </citation>
    <scope>NUCLEOTIDE SEQUENCE [LARGE SCALE GENOMIC DNA]</scope>
    <source>
        <strain evidence="6">AATW-2023a</strain>
        <tissue evidence="6">Whole specimen</tissue>
    </source>
</reference>
<keyword evidence="2" id="KW-0689">Ribosomal protein</keyword>
<dbReference type="FunFam" id="6.10.250.3450:FF:000001">
    <property type="entry name" value="60S ribosomal protein L35"/>
    <property type="match status" value="1"/>
</dbReference>
<sequence>MARIKAKDYRGKKKEELDKKLDELKEELQTLRVATVTGGSANKLSKIRTVRKSVGRILTVMNQTRKDNLRKFYRKKKWVPKQIRVRKTRAIRRALSVNEKNIKSKKQIRKAQNFPLRKYAVKS</sequence>
<evidence type="ECO:0000313" key="6">
    <source>
        <dbReference type="EMBL" id="KAK6194650.1"/>
    </source>
</evidence>
<dbReference type="GO" id="GO:0000463">
    <property type="term" value="P:maturation of LSU-rRNA from tricistronic rRNA transcript (SSU-rRNA, 5.8S rRNA, LSU-rRNA)"/>
    <property type="evidence" value="ECO:0007669"/>
    <property type="project" value="InterPro"/>
</dbReference>
<evidence type="ECO:0000256" key="5">
    <source>
        <dbReference type="ARBA" id="ARBA00035334"/>
    </source>
</evidence>
<evidence type="ECO:0000313" key="7">
    <source>
        <dbReference type="Proteomes" id="UP001347796"/>
    </source>
</evidence>
<name>A0AAN8Q9S3_PATCE</name>